<dbReference type="OrthoDB" id="275637at2759"/>
<sequence length="79" mass="8766">MGRCPTLAFSGHEGVSWKSWDEAAEHVVRSLNTGSHRALPSSSSAQRRDDFEVRERMPQTLVAPFLLESADDSAKRIVP</sequence>
<evidence type="ECO:0000313" key="2">
    <source>
        <dbReference type="EMBL" id="EFN75458.1"/>
    </source>
</evidence>
<evidence type="ECO:0000256" key="1">
    <source>
        <dbReference type="SAM" id="MobiDB-lite"/>
    </source>
</evidence>
<dbReference type="Proteomes" id="UP000008237">
    <property type="component" value="Unassembled WGS sequence"/>
</dbReference>
<keyword evidence="3" id="KW-1185">Reference proteome</keyword>
<gene>
    <name evidence="2" type="ORF">EAI_06895</name>
</gene>
<feature type="region of interest" description="Disordered" evidence="1">
    <location>
        <begin position="33"/>
        <end position="53"/>
    </location>
</feature>
<proteinExistence type="predicted"/>
<feature type="compositionally biased region" description="Polar residues" evidence="1">
    <location>
        <begin position="33"/>
        <end position="45"/>
    </location>
</feature>
<protein>
    <submittedName>
        <fullName evidence="2">Uncharacterized protein</fullName>
    </submittedName>
</protein>
<accession>E2C9B3</accession>
<reference evidence="2 3" key="1">
    <citation type="journal article" date="2010" name="Science">
        <title>Genomic comparison of the ants Camponotus floridanus and Harpegnathos saltator.</title>
        <authorList>
            <person name="Bonasio R."/>
            <person name="Zhang G."/>
            <person name="Ye C."/>
            <person name="Mutti N.S."/>
            <person name="Fang X."/>
            <person name="Qin N."/>
            <person name="Donahue G."/>
            <person name="Yang P."/>
            <person name="Li Q."/>
            <person name="Li C."/>
            <person name="Zhang P."/>
            <person name="Huang Z."/>
            <person name="Berger S.L."/>
            <person name="Reinberg D."/>
            <person name="Wang J."/>
            <person name="Liebig J."/>
        </authorList>
    </citation>
    <scope>NUCLEOTIDE SEQUENCE [LARGE SCALE GENOMIC DNA]</scope>
    <source>
        <strain evidence="2 3">R22 G/1</strain>
    </source>
</reference>
<name>E2C9B3_HARSA</name>
<organism evidence="3">
    <name type="scientific">Harpegnathos saltator</name>
    <name type="common">Jerdon's jumping ant</name>
    <dbReference type="NCBI Taxonomy" id="610380"/>
    <lineage>
        <taxon>Eukaryota</taxon>
        <taxon>Metazoa</taxon>
        <taxon>Ecdysozoa</taxon>
        <taxon>Arthropoda</taxon>
        <taxon>Hexapoda</taxon>
        <taxon>Insecta</taxon>
        <taxon>Pterygota</taxon>
        <taxon>Neoptera</taxon>
        <taxon>Endopterygota</taxon>
        <taxon>Hymenoptera</taxon>
        <taxon>Apocrita</taxon>
        <taxon>Aculeata</taxon>
        <taxon>Formicoidea</taxon>
        <taxon>Formicidae</taxon>
        <taxon>Ponerinae</taxon>
        <taxon>Ponerini</taxon>
        <taxon>Harpegnathos</taxon>
    </lineage>
</organism>
<evidence type="ECO:0000313" key="3">
    <source>
        <dbReference type="Proteomes" id="UP000008237"/>
    </source>
</evidence>
<dbReference type="EMBL" id="GL453806">
    <property type="protein sequence ID" value="EFN75458.1"/>
    <property type="molecule type" value="Genomic_DNA"/>
</dbReference>
<dbReference type="InParanoid" id="E2C9B3"/>
<dbReference type="AlphaFoldDB" id="E2C9B3"/>